<dbReference type="InterPro" id="IPR018376">
    <property type="entry name" value="Enoyl-CoA_hyd/isom_CS"/>
</dbReference>
<dbReference type="Gene3D" id="3.90.226.10">
    <property type="entry name" value="2-enoyl-CoA Hydratase, Chain A, domain 1"/>
    <property type="match status" value="1"/>
</dbReference>
<dbReference type="InterPro" id="IPR001753">
    <property type="entry name" value="Enoyl-CoA_hydra/iso"/>
</dbReference>
<dbReference type="GO" id="GO:0005739">
    <property type="term" value="C:mitochondrion"/>
    <property type="evidence" value="ECO:0007669"/>
    <property type="project" value="TreeGrafter"/>
</dbReference>
<name>A0A0L0T0K8_ALLM3</name>
<protein>
    <recommendedName>
        <fullName evidence="5">Enoyl-CoA hydratase/isomerase</fullName>
    </recommendedName>
</protein>
<dbReference type="GO" id="GO:0003824">
    <property type="term" value="F:catalytic activity"/>
    <property type="evidence" value="ECO:0007669"/>
    <property type="project" value="InterPro"/>
</dbReference>
<gene>
    <name evidence="3" type="ORF">AMAG_12987</name>
</gene>
<proteinExistence type="inferred from homology"/>
<dbReference type="eggNOG" id="KOG1680">
    <property type="taxonomic scope" value="Eukaryota"/>
</dbReference>
<keyword evidence="4" id="KW-1185">Reference proteome</keyword>
<dbReference type="OrthoDB" id="2139957at2759"/>
<organism evidence="3 4">
    <name type="scientific">Allomyces macrogynus (strain ATCC 38327)</name>
    <name type="common">Allomyces javanicus var. macrogynus</name>
    <dbReference type="NCBI Taxonomy" id="578462"/>
    <lineage>
        <taxon>Eukaryota</taxon>
        <taxon>Fungi</taxon>
        <taxon>Fungi incertae sedis</taxon>
        <taxon>Blastocladiomycota</taxon>
        <taxon>Blastocladiomycetes</taxon>
        <taxon>Blastocladiales</taxon>
        <taxon>Blastocladiaceae</taxon>
        <taxon>Allomyces</taxon>
    </lineage>
</organism>
<evidence type="ECO:0000256" key="1">
    <source>
        <dbReference type="ARBA" id="ARBA00005254"/>
    </source>
</evidence>
<dbReference type="Proteomes" id="UP000054350">
    <property type="component" value="Unassembled WGS sequence"/>
</dbReference>
<dbReference type="EMBL" id="GG745356">
    <property type="protein sequence ID" value="KNE68323.1"/>
    <property type="molecule type" value="Genomic_DNA"/>
</dbReference>
<dbReference type="STRING" id="578462.A0A0L0T0K8"/>
<evidence type="ECO:0000313" key="3">
    <source>
        <dbReference type="EMBL" id="KNE68323.1"/>
    </source>
</evidence>
<dbReference type="OMA" id="GIMEIVF"/>
<evidence type="ECO:0000313" key="4">
    <source>
        <dbReference type="Proteomes" id="UP000054350"/>
    </source>
</evidence>
<dbReference type="InterPro" id="IPR029045">
    <property type="entry name" value="ClpP/crotonase-like_dom_sf"/>
</dbReference>
<dbReference type="GO" id="GO:0006635">
    <property type="term" value="P:fatty acid beta-oxidation"/>
    <property type="evidence" value="ECO:0007669"/>
    <property type="project" value="TreeGrafter"/>
</dbReference>
<dbReference type="PROSITE" id="PS00166">
    <property type="entry name" value="ENOYL_COA_HYDRATASE"/>
    <property type="match status" value="1"/>
</dbReference>
<evidence type="ECO:0000256" key="2">
    <source>
        <dbReference type="RuleBase" id="RU003707"/>
    </source>
</evidence>
<sequence length="307" mass="32537">MIRSVASSLLARGIARTAVAPVVARAPWARFSSTVAKDEPFLQVTRDTLPDGQFSGVVQVKFNRPKSLNALTHAMGLEFSQIMKDLAKDKTIRAMILSGEGRAFSAGGDLDFLDARVEASPVANTEVMREFYSLFLSVRSVPFPTIAAINGPAIGAGFCLALACDLRLATADAKVGLNFVKLGIPAGMGAQTTVEMLAGPQVAARLLLTGDILTGAEAQQLGLVLATHATPTDLADHATALARSMASASPVAVRLTTQSLRLRINEALERGLKREADTQAIAYASRDFKVGMKAIRTKATPVFENVE</sequence>
<accession>A0A0L0T0K8</accession>
<comment type="similarity">
    <text evidence="1 2">Belongs to the enoyl-CoA hydratase/isomerase family.</text>
</comment>
<dbReference type="SUPFAM" id="SSF52096">
    <property type="entry name" value="ClpP/crotonase"/>
    <property type="match status" value="1"/>
</dbReference>
<reference evidence="4" key="2">
    <citation type="submission" date="2009-11" db="EMBL/GenBank/DDBJ databases">
        <title>The Genome Sequence of Allomyces macrogynus strain ATCC 38327.</title>
        <authorList>
            <consortium name="The Broad Institute Genome Sequencing Platform"/>
            <person name="Russ C."/>
            <person name="Cuomo C."/>
            <person name="Shea T."/>
            <person name="Young S.K."/>
            <person name="Zeng Q."/>
            <person name="Koehrsen M."/>
            <person name="Haas B."/>
            <person name="Borodovsky M."/>
            <person name="Guigo R."/>
            <person name="Alvarado L."/>
            <person name="Berlin A."/>
            <person name="Borenstein D."/>
            <person name="Chen Z."/>
            <person name="Engels R."/>
            <person name="Freedman E."/>
            <person name="Gellesch M."/>
            <person name="Goldberg J."/>
            <person name="Griggs A."/>
            <person name="Gujja S."/>
            <person name="Heiman D."/>
            <person name="Hepburn T."/>
            <person name="Howarth C."/>
            <person name="Jen D."/>
            <person name="Larson L."/>
            <person name="Lewis B."/>
            <person name="Mehta T."/>
            <person name="Park D."/>
            <person name="Pearson M."/>
            <person name="Roberts A."/>
            <person name="Saif S."/>
            <person name="Shenoy N."/>
            <person name="Sisk P."/>
            <person name="Stolte C."/>
            <person name="Sykes S."/>
            <person name="Walk T."/>
            <person name="White J."/>
            <person name="Yandava C."/>
            <person name="Burger G."/>
            <person name="Gray M.W."/>
            <person name="Holland P.W.H."/>
            <person name="King N."/>
            <person name="Lang F.B.F."/>
            <person name="Roger A.J."/>
            <person name="Ruiz-Trillo I."/>
            <person name="Lander E."/>
            <person name="Nusbaum C."/>
        </authorList>
    </citation>
    <scope>NUCLEOTIDE SEQUENCE [LARGE SCALE GENOMIC DNA]</scope>
    <source>
        <strain evidence="4">ATCC 38327</strain>
    </source>
</reference>
<reference evidence="3 4" key="1">
    <citation type="submission" date="2009-11" db="EMBL/GenBank/DDBJ databases">
        <title>Annotation of Allomyces macrogynus ATCC 38327.</title>
        <authorList>
            <consortium name="The Broad Institute Genome Sequencing Platform"/>
            <person name="Russ C."/>
            <person name="Cuomo C."/>
            <person name="Burger G."/>
            <person name="Gray M.W."/>
            <person name="Holland P.W.H."/>
            <person name="King N."/>
            <person name="Lang F.B.F."/>
            <person name="Roger A.J."/>
            <person name="Ruiz-Trillo I."/>
            <person name="Young S.K."/>
            <person name="Zeng Q."/>
            <person name="Gargeya S."/>
            <person name="Fitzgerald M."/>
            <person name="Haas B."/>
            <person name="Abouelleil A."/>
            <person name="Alvarado L."/>
            <person name="Arachchi H.M."/>
            <person name="Berlin A."/>
            <person name="Chapman S.B."/>
            <person name="Gearin G."/>
            <person name="Goldberg J."/>
            <person name="Griggs A."/>
            <person name="Gujja S."/>
            <person name="Hansen M."/>
            <person name="Heiman D."/>
            <person name="Howarth C."/>
            <person name="Larimer J."/>
            <person name="Lui A."/>
            <person name="MacDonald P.J.P."/>
            <person name="McCowen C."/>
            <person name="Montmayeur A."/>
            <person name="Murphy C."/>
            <person name="Neiman D."/>
            <person name="Pearson M."/>
            <person name="Priest M."/>
            <person name="Roberts A."/>
            <person name="Saif S."/>
            <person name="Shea T."/>
            <person name="Sisk P."/>
            <person name="Stolte C."/>
            <person name="Sykes S."/>
            <person name="Wortman J."/>
            <person name="Nusbaum C."/>
            <person name="Birren B."/>
        </authorList>
    </citation>
    <scope>NUCLEOTIDE SEQUENCE [LARGE SCALE GENOMIC DNA]</scope>
    <source>
        <strain evidence="3 4">ATCC 38327</strain>
    </source>
</reference>
<dbReference type="Pfam" id="PF00378">
    <property type="entry name" value="ECH_1"/>
    <property type="match status" value="1"/>
</dbReference>
<dbReference type="AlphaFoldDB" id="A0A0L0T0K8"/>
<dbReference type="PANTHER" id="PTHR11941:SF173">
    <property type="entry name" value="3-HYDROXYBUTYRYL-COA DEHYDRATASE-LIKE PROTEIN, MITOCHONDRIAL"/>
    <property type="match status" value="1"/>
</dbReference>
<dbReference type="CDD" id="cd06558">
    <property type="entry name" value="crotonase-like"/>
    <property type="match status" value="1"/>
</dbReference>
<dbReference type="VEuPathDB" id="FungiDB:AMAG_12987"/>
<evidence type="ECO:0008006" key="5">
    <source>
        <dbReference type="Google" id="ProtNLM"/>
    </source>
</evidence>
<dbReference type="PANTHER" id="PTHR11941">
    <property type="entry name" value="ENOYL-COA HYDRATASE-RELATED"/>
    <property type="match status" value="1"/>
</dbReference>